<dbReference type="Proteomes" id="UP001222027">
    <property type="component" value="Unassembled WGS sequence"/>
</dbReference>
<comment type="function">
    <text evidence="1">Plays an important role in the elongation step of protein synthesis.</text>
</comment>
<dbReference type="Gene3D" id="3.30.70.330">
    <property type="match status" value="2"/>
</dbReference>
<accession>A0AAV8S003</accession>
<evidence type="ECO:0000256" key="7">
    <source>
        <dbReference type="ARBA" id="ARBA00022664"/>
    </source>
</evidence>
<dbReference type="PANTHER" id="PTHR23003">
    <property type="entry name" value="RNA RECOGNITION MOTIF RRM DOMAIN CONTAINING PROTEIN"/>
    <property type="match status" value="1"/>
</dbReference>
<dbReference type="HAMAP" id="MF_01478">
    <property type="entry name" value="Ribosomal_L12_arch"/>
    <property type="match status" value="1"/>
</dbReference>
<reference evidence="19 20" key="1">
    <citation type="submission" date="2022-12" db="EMBL/GenBank/DDBJ databases">
        <title>Chromosome-scale assembly of the Ensete ventricosum genome.</title>
        <authorList>
            <person name="Dussert Y."/>
            <person name="Stocks J."/>
            <person name="Wendawek A."/>
            <person name="Woldeyes F."/>
            <person name="Nichols R.A."/>
            <person name="Borrell J.S."/>
        </authorList>
    </citation>
    <scope>NUCLEOTIDE SEQUENCE [LARGE SCALE GENOMIC DNA]</scope>
    <source>
        <strain evidence="20">cv. Maze</strain>
        <tissue evidence="19">Seeds</tissue>
    </source>
</reference>
<evidence type="ECO:0000256" key="11">
    <source>
        <dbReference type="ARBA" id="ARBA00022980"/>
    </source>
</evidence>
<dbReference type="AlphaFoldDB" id="A0AAV8S003"/>
<name>A0AAV8S003_ENSVE</name>
<keyword evidence="13" id="KW-0539">Nucleus</keyword>
<dbReference type="PANTHER" id="PTHR23003:SF62">
    <property type="entry name" value="SERINE_ARGININE (SR)-TYPE SHUTTLING MRNA BINDING PROTEIN NPL3"/>
    <property type="match status" value="1"/>
</dbReference>
<dbReference type="GO" id="GO:0016607">
    <property type="term" value="C:nuclear speck"/>
    <property type="evidence" value="ECO:0007669"/>
    <property type="project" value="UniProtKB-SubCell"/>
</dbReference>
<evidence type="ECO:0000256" key="12">
    <source>
        <dbReference type="ARBA" id="ARBA00023187"/>
    </source>
</evidence>
<keyword evidence="10 16" id="KW-0694">RNA-binding</keyword>
<evidence type="ECO:0000256" key="8">
    <source>
        <dbReference type="ARBA" id="ARBA00022728"/>
    </source>
</evidence>
<keyword evidence="20" id="KW-1185">Reference proteome</keyword>
<dbReference type="InterPro" id="IPR038716">
    <property type="entry name" value="P1/P2_N_sf"/>
</dbReference>
<dbReference type="GO" id="GO:0003735">
    <property type="term" value="F:structural constituent of ribosome"/>
    <property type="evidence" value="ECO:0007669"/>
    <property type="project" value="InterPro"/>
</dbReference>
<sequence>MLARSLAQGRVRRNGARRVASSIPLLVLFHQCFIEGISKGFTSIVLIMSARLSRTIYVGNLPIDIRESEVEDLFYKYGHIVEIQLKNPPRPPGYCFVEFESTRDAEDAVRGRDGYNFDGHRLRVELAHGGRGQSVSVGRGGRHGSGGNKFGVSHRSEFRVIVKGLPSSASWQDLKDHMRKAGDVCFAQVFRDGDGAMGLVDYTNYEDMKYAIRKLDDSEFRNPFSRSFIRVKSYERIGANQLNGLYHDQYRSLHLHDPDLSLRPECRDQGLDQSQADYARCKSETCVIRLMLQITALLHSMHEFFCAINLTSPACRRREPFLSLLLDRLYLRICRVRRCPMASIGELACTYAALILNDDGNAITSEKISTLVKAANVTIDSYWAPLFAKLLDKRSVDDLILSVGSGRGGAPIGVSAAPAAGDGGSAPAAAAAAEEKKEEPKEESDDDMGFSLFD</sequence>
<comment type="similarity">
    <text evidence="4">Belongs to the eukaryotic ribosomal protein P1/P2 family.</text>
</comment>
<dbReference type="InterPro" id="IPR035979">
    <property type="entry name" value="RBD_domain_sf"/>
</dbReference>
<gene>
    <name evidence="19" type="ORF">OPV22_003139</name>
</gene>
<keyword evidence="14" id="KW-0687">Ribonucleoprotein</keyword>
<dbReference type="GO" id="GO:0008380">
    <property type="term" value="P:RNA splicing"/>
    <property type="evidence" value="ECO:0007669"/>
    <property type="project" value="UniProtKB-KW"/>
</dbReference>
<dbReference type="Pfam" id="PF00428">
    <property type="entry name" value="Ribosomal_60s"/>
    <property type="match status" value="1"/>
</dbReference>
<evidence type="ECO:0000313" key="19">
    <source>
        <dbReference type="EMBL" id="KAJ8512705.1"/>
    </source>
</evidence>
<dbReference type="FunFam" id="3.30.70.330:FF:000062">
    <property type="entry name" value="serine/arginine-rich splicing factor SR34A-like"/>
    <property type="match status" value="1"/>
</dbReference>
<dbReference type="InterPro" id="IPR050374">
    <property type="entry name" value="RRT5_SRSF_SR"/>
</dbReference>
<keyword evidence="8" id="KW-0747">Spliceosome</keyword>
<dbReference type="InterPro" id="IPR012677">
    <property type="entry name" value="Nucleotide-bd_a/b_plait_sf"/>
</dbReference>
<dbReference type="InterPro" id="IPR027534">
    <property type="entry name" value="Ribosomal_P1/P2"/>
</dbReference>
<dbReference type="FunFam" id="1.10.10.1410:FF:000001">
    <property type="entry name" value="60S acidic ribosomal protein P1"/>
    <property type="match status" value="1"/>
</dbReference>
<comment type="caution">
    <text evidence="19">The sequence shown here is derived from an EMBL/GenBank/DDBJ whole genome shotgun (WGS) entry which is preliminary data.</text>
</comment>
<evidence type="ECO:0000256" key="5">
    <source>
        <dbReference type="ARBA" id="ARBA00011266"/>
    </source>
</evidence>
<dbReference type="GO" id="GO:0006414">
    <property type="term" value="P:translational elongation"/>
    <property type="evidence" value="ECO:0007669"/>
    <property type="project" value="InterPro"/>
</dbReference>
<dbReference type="GO" id="GO:0005840">
    <property type="term" value="C:ribosome"/>
    <property type="evidence" value="ECO:0007669"/>
    <property type="project" value="UniProtKB-KW"/>
</dbReference>
<keyword evidence="6" id="KW-0597">Phosphoprotein</keyword>
<dbReference type="GO" id="GO:0005737">
    <property type="term" value="C:cytoplasm"/>
    <property type="evidence" value="ECO:0007669"/>
    <property type="project" value="TreeGrafter"/>
</dbReference>
<organism evidence="19 20">
    <name type="scientific">Ensete ventricosum</name>
    <name type="common">Abyssinian banana</name>
    <name type="synonym">Musa ensete</name>
    <dbReference type="NCBI Taxonomy" id="4639"/>
    <lineage>
        <taxon>Eukaryota</taxon>
        <taxon>Viridiplantae</taxon>
        <taxon>Streptophyta</taxon>
        <taxon>Embryophyta</taxon>
        <taxon>Tracheophyta</taxon>
        <taxon>Spermatophyta</taxon>
        <taxon>Magnoliopsida</taxon>
        <taxon>Liliopsida</taxon>
        <taxon>Zingiberales</taxon>
        <taxon>Musaceae</taxon>
        <taxon>Ensete</taxon>
    </lineage>
</organism>
<feature type="domain" description="RRM" evidence="18">
    <location>
        <begin position="158"/>
        <end position="236"/>
    </location>
</feature>
<evidence type="ECO:0000313" key="20">
    <source>
        <dbReference type="Proteomes" id="UP001222027"/>
    </source>
</evidence>
<keyword evidence="11" id="KW-0689">Ribosomal protein</keyword>
<evidence type="ECO:0000256" key="13">
    <source>
        <dbReference type="ARBA" id="ARBA00023242"/>
    </source>
</evidence>
<dbReference type="EMBL" id="JAQQAF010000001">
    <property type="protein sequence ID" value="KAJ8512705.1"/>
    <property type="molecule type" value="Genomic_DNA"/>
</dbReference>
<dbReference type="InterPro" id="IPR000504">
    <property type="entry name" value="RRM_dom"/>
</dbReference>
<evidence type="ECO:0000256" key="17">
    <source>
        <dbReference type="SAM" id="MobiDB-lite"/>
    </source>
</evidence>
<evidence type="ECO:0000256" key="6">
    <source>
        <dbReference type="ARBA" id="ARBA00022553"/>
    </source>
</evidence>
<dbReference type="SUPFAM" id="SSF54928">
    <property type="entry name" value="RNA-binding domain, RBD"/>
    <property type="match status" value="1"/>
</dbReference>
<dbReference type="SMART" id="SM00360">
    <property type="entry name" value="RRM"/>
    <property type="match status" value="2"/>
</dbReference>
<dbReference type="GO" id="GO:0003729">
    <property type="term" value="F:mRNA binding"/>
    <property type="evidence" value="ECO:0007669"/>
    <property type="project" value="TreeGrafter"/>
</dbReference>
<dbReference type="GO" id="GO:0005681">
    <property type="term" value="C:spliceosomal complex"/>
    <property type="evidence" value="ECO:0007669"/>
    <property type="project" value="UniProtKB-KW"/>
</dbReference>
<evidence type="ECO:0000256" key="4">
    <source>
        <dbReference type="ARBA" id="ARBA00005436"/>
    </source>
</evidence>
<feature type="compositionally biased region" description="Low complexity" evidence="17">
    <location>
        <begin position="416"/>
        <end position="432"/>
    </location>
</feature>
<dbReference type="Gene3D" id="1.10.10.1410">
    <property type="match status" value="1"/>
</dbReference>
<keyword evidence="7" id="KW-0507">mRNA processing</keyword>
<keyword evidence="9" id="KW-0677">Repeat</keyword>
<dbReference type="Pfam" id="PF00076">
    <property type="entry name" value="RRM_1"/>
    <property type="match status" value="2"/>
</dbReference>
<dbReference type="PROSITE" id="PS50102">
    <property type="entry name" value="RRM"/>
    <property type="match status" value="2"/>
</dbReference>
<protein>
    <recommendedName>
        <fullName evidence="18">RRM domain-containing protein</fullName>
    </recommendedName>
</protein>
<feature type="region of interest" description="Disordered" evidence="17">
    <location>
        <begin position="416"/>
        <end position="454"/>
    </location>
</feature>
<feature type="domain" description="RRM" evidence="18">
    <location>
        <begin position="54"/>
        <end position="129"/>
    </location>
</feature>
<evidence type="ECO:0000256" key="15">
    <source>
        <dbReference type="ARBA" id="ARBA00061121"/>
    </source>
</evidence>
<keyword evidence="12" id="KW-0508">mRNA splicing</keyword>
<evidence type="ECO:0000256" key="14">
    <source>
        <dbReference type="ARBA" id="ARBA00023274"/>
    </source>
</evidence>
<evidence type="ECO:0000256" key="9">
    <source>
        <dbReference type="ARBA" id="ARBA00022737"/>
    </source>
</evidence>
<dbReference type="CDD" id="cd12602">
    <property type="entry name" value="RRM2_SF2_plant_like"/>
    <property type="match status" value="1"/>
</dbReference>
<comment type="subcellular location">
    <subcellularLocation>
        <location evidence="2">Nucleus speckle</location>
    </subcellularLocation>
    <subcellularLocation>
        <location evidence="3">Nucleus</location>
        <location evidence="3">Nucleoplasm</location>
    </subcellularLocation>
</comment>
<comment type="subunit">
    <text evidence="5">P1 and P2 exist as dimers at the large ribosomal subunit.</text>
</comment>
<evidence type="ECO:0000256" key="3">
    <source>
        <dbReference type="ARBA" id="ARBA00004642"/>
    </source>
</evidence>
<comment type="similarity">
    <text evidence="15">Belongs to the splicing factor SR family. SR subfamily.</text>
</comment>
<evidence type="ECO:0000256" key="2">
    <source>
        <dbReference type="ARBA" id="ARBA00004324"/>
    </source>
</evidence>
<evidence type="ECO:0000256" key="16">
    <source>
        <dbReference type="PROSITE-ProRule" id="PRU00176"/>
    </source>
</evidence>
<proteinExistence type="inferred from homology"/>
<dbReference type="CDD" id="cd05831">
    <property type="entry name" value="Ribosomal_P1"/>
    <property type="match status" value="1"/>
</dbReference>
<evidence type="ECO:0000256" key="10">
    <source>
        <dbReference type="ARBA" id="ARBA00022884"/>
    </source>
</evidence>
<dbReference type="CDD" id="cd12599">
    <property type="entry name" value="RRM1_SF2_plant_like"/>
    <property type="match status" value="1"/>
</dbReference>
<evidence type="ECO:0000256" key="1">
    <source>
        <dbReference type="ARBA" id="ARBA00003362"/>
    </source>
</evidence>
<dbReference type="GO" id="GO:0006397">
    <property type="term" value="P:mRNA processing"/>
    <property type="evidence" value="ECO:0007669"/>
    <property type="project" value="UniProtKB-KW"/>
</dbReference>
<evidence type="ECO:0000259" key="18">
    <source>
        <dbReference type="PROSITE" id="PS50102"/>
    </source>
</evidence>